<sequence length="31" mass="3787">MQAMFEIFSNNRQFKPTVMNFEAFKQIPTKY</sequence>
<reference evidence="1 2" key="1">
    <citation type="submission" date="2011-07" db="EMBL/GenBank/DDBJ databases">
        <title>The complete genome of chromosome of Emticicia oligotrophica DSM 17448.</title>
        <authorList>
            <consortium name="US DOE Joint Genome Institute (JGI-PGF)"/>
            <person name="Lucas S."/>
            <person name="Han J."/>
            <person name="Lapidus A."/>
            <person name="Bruce D."/>
            <person name="Goodwin L."/>
            <person name="Pitluck S."/>
            <person name="Peters L."/>
            <person name="Kyrpides N."/>
            <person name="Mavromatis K."/>
            <person name="Ivanova N."/>
            <person name="Ovchinnikova G."/>
            <person name="Teshima H."/>
            <person name="Detter J.C."/>
            <person name="Tapia R."/>
            <person name="Han C."/>
            <person name="Land M."/>
            <person name="Hauser L."/>
            <person name="Markowitz V."/>
            <person name="Cheng J.-F."/>
            <person name="Hugenholtz P."/>
            <person name="Woyke T."/>
            <person name="Wu D."/>
            <person name="Tindall B."/>
            <person name="Pomrenke H."/>
            <person name="Brambilla E."/>
            <person name="Klenk H.-P."/>
            <person name="Eisen J.A."/>
        </authorList>
    </citation>
    <scope>NUCLEOTIDE SEQUENCE [LARGE SCALE GENOMIC DNA]</scope>
    <source>
        <strain evidence="1 2">DSM 17448</strain>
    </source>
</reference>
<keyword evidence="2" id="KW-1185">Reference proteome</keyword>
<organism evidence="1 2">
    <name type="scientific">Emticicia oligotrophica (strain DSM 17448 / CIP 109782 / MTCC 6937 / GPTSA100-15)</name>
    <dbReference type="NCBI Taxonomy" id="929562"/>
    <lineage>
        <taxon>Bacteria</taxon>
        <taxon>Pseudomonadati</taxon>
        <taxon>Bacteroidota</taxon>
        <taxon>Cytophagia</taxon>
        <taxon>Cytophagales</taxon>
        <taxon>Leadbetterellaceae</taxon>
        <taxon>Emticicia</taxon>
    </lineage>
</organism>
<proteinExistence type="predicted"/>
<evidence type="ECO:0000313" key="1">
    <source>
        <dbReference type="EMBL" id="AFK04245.1"/>
    </source>
</evidence>
<evidence type="ECO:0000313" key="2">
    <source>
        <dbReference type="Proteomes" id="UP000002875"/>
    </source>
</evidence>
<accession>A0ABM5N4A0</accession>
<dbReference type="Proteomes" id="UP000002875">
    <property type="component" value="Chromosome"/>
</dbReference>
<gene>
    <name evidence="1" type="ordered locus">Emtol_3112</name>
</gene>
<protein>
    <submittedName>
        <fullName evidence="1">Uncharacterized protein</fullName>
    </submittedName>
</protein>
<dbReference type="EMBL" id="CP002961">
    <property type="protein sequence ID" value="AFK04245.1"/>
    <property type="molecule type" value="Genomic_DNA"/>
</dbReference>
<name>A0ABM5N4A0_EMTOG</name>